<organism evidence="1 2">
    <name type="scientific">Melastoma candidum</name>
    <dbReference type="NCBI Taxonomy" id="119954"/>
    <lineage>
        <taxon>Eukaryota</taxon>
        <taxon>Viridiplantae</taxon>
        <taxon>Streptophyta</taxon>
        <taxon>Embryophyta</taxon>
        <taxon>Tracheophyta</taxon>
        <taxon>Spermatophyta</taxon>
        <taxon>Magnoliopsida</taxon>
        <taxon>eudicotyledons</taxon>
        <taxon>Gunneridae</taxon>
        <taxon>Pentapetalae</taxon>
        <taxon>rosids</taxon>
        <taxon>malvids</taxon>
        <taxon>Myrtales</taxon>
        <taxon>Melastomataceae</taxon>
        <taxon>Melastomatoideae</taxon>
        <taxon>Melastomateae</taxon>
        <taxon>Melastoma</taxon>
    </lineage>
</organism>
<proteinExistence type="predicted"/>
<evidence type="ECO:0000313" key="1">
    <source>
        <dbReference type="EMBL" id="KAI4380662.1"/>
    </source>
</evidence>
<accession>A0ACB9RXL3</accession>
<protein>
    <submittedName>
        <fullName evidence="1">Uncharacterized protein</fullName>
    </submittedName>
</protein>
<reference evidence="2" key="1">
    <citation type="journal article" date="2023" name="Front. Plant Sci.">
        <title>Chromosomal-level genome assembly of Melastoma candidum provides insights into trichome evolution.</title>
        <authorList>
            <person name="Zhong Y."/>
            <person name="Wu W."/>
            <person name="Sun C."/>
            <person name="Zou P."/>
            <person name="Liu Y."/>
            <person name="Dai S."/>
            <person name="Zhou R."/>
        </authorList>
    </citation>
    <scope>NUCLEOTIDE SEQUENCE [LARGE SCALE GENOMIC DNA]</scope>
</reference>
<dbReference type="EMBL" id="CM042882">
    <property type="protein sequence ID" value="KAI4380662.1"/>
    <property type="molecule type" value="Genomic_DNA"/>
</dbReference>
<name>A0ACB9RXL3_9MYRT</name>
<comment type="caution">
    <text evidence="1">The sequence shown here is derived from an EMBL/GenBank/DDBJ whole genome shotgun (WGS) entry which is preliminary data.</text>
</comment>
<dbReference type="Proteomes" id="UP001057402">
    <property type="component" value="Chromosome 3"/>
</dbReference>
<gene>
    <name evidence="1" type="ORF">MLD38_006829</name>
</gene>
<keyword evidence="2" id="KW-1185">Reference proteome</keyword>
<evidence type="ECO:0000313" key="2">
    <source>
        <dbReference type="Proteomes" id="UP001057402"/>
    </source>
</evidence>
<sequence length="82" mass="9021">MLLSRGFRSCMLDKIDSELLNHSMGGFATGGWFYADKNAGGFAGNVSPNVTVFRPDKGMERLRKLISGLLSTRKLSVLKDHC</sequence>